<evidence type="ECO:0000313" key="1">
    <source>
        <dbReference type="EMBL" id="KKM25245.1"/>
    </source>
</evidence>
<dbReference type="EMBL" id="LAZR01012754">
    <property type="protein sequence ID" value="KKM25245.1"/>
    <property type="molecule type" value="Genomic_DNA"/>
</dbReference>
<protein>
    <submittedName>
        <fullName evidence="1">Uncharacterized protein</fullName>
    </submittedName>
</protein>
<comment type="caution">
    <text evidence="1">The sequence shown here is derived from an EMBL/GenBank/DDBJ whole genome shotgun (WGS) entry which is preliminary data.</text>
</comment>
<reference evidence="1" key="1">
    <citation type="journal article" date="2015" name="Nature">
        <title>Complex archaea that bridge the gap between prokaryotes and eukaryotes.</title>
        <authorList>
            <person name="Spang A."/>
            <person name="Saw J.H."/>
            <person name="Jorgensen S.L."/>
            <person name="Zaremba-Niedzwiedzka K."/>
            <person name="Martijn J."/>
            <person name="Lind A.E."/>
            <person name="van Eijk R."/>
            <person name="Schleper C."/>
            <person name="Guy L."/>
            <person name="Ettema T.J."/>
        </authorList>
    </citation>
    <scope>NUCLEOTIDE SEQUENCE</scope>
</reference>
<dbReference type="AlphaFoldDB" id="A0A0F9LCL7"/>
<accession>A0A0F9LCL7</accession>
<feature type="non-terminal residue" evidence="1">
    <location>
        <position position="75"/>
    </location>
</feature>
<organism evidence="1">
    <name type="scientific">marine sediment metagenome</name>
    <dbReference type="NCBI Taxonomy" id="412755"/>
    <lineage>
        <taxon>unclassified sequences</taxon>
        <taxon>metagenomes</taxon>
        <taxon>ecological metagenomes</taxon>
    </lineage>
</organism>
<sequence>MEIDIGINDDIVRFDEVYQGASFFYLDDLHIKLDRLVEVSGRQMDRDGYDNFHLKTGYNAVRLSDGAPRSFALNT</sequence>
<gene>
    <name evidence="1" type="ORF">LCGC14_1596860</name>
</gene>
<proteinExistence type="predicted"/>
<name>A0A0F9LCL7_9ZZZZ</name>